<feature type="region of interest" description="Disordered" evidence="1">
    <location>
        <begin position="1"/>
        <end position="21"/>
    </location>
</feature>
<dbReference type="RefSeq" id="YP_024862.1">
    <property type="nucleotide sequence ID" value="NC_005885.1"/>
</dbReference>
<dbReference type="Proteomes" id="UP000001245">
    <property type="component" value="Segment"/>
</dbReference>
<dbReference type="GeneID" id="2846166"/>
<name>Q6J7V5_9CAUD</name>
<keyword evidence="3" id="KW-1185">Reference proteome</keyword>
<dbReference type="EMBL" id="AY576796">
    <property type="protein sequence ID" value="AAT36824.1"/>
    <property type="molecule type" value="Genomic_DNA"/>
</dbReference>
<sequence length="106" mass="11526">MSTRPGIEDSLERLADDPPGWHVRETVDLEGEPGYPLMGSSPAERYESLERGARLQGQAMRDHLFEGDGVYCAHRVGFGPVGSAETGTITGWHGCGYGRDTHPVLD</sequence>
<evidence type="ECO:0000313" key="3">
    <source>
        <dbReference type="Proteomes" id="UP000001245"/>
    </source>
</evidence>
<evidence type="ECO:0000256" key="1">
    <source>
        <dbReference type="SAM" id="MobiDB-lite"/>
    </source>
</evidence>
<organism evidence="2 3">
    <name type="scientific">Actinoplanes phage phiAsp2</name>
    <dbReference type="NCBI Taxonomy" id="279303"/>
    <lineage>
        <taxon>Viruses</taxon>
        <taxon>Duplodnaviria</taxon>
        <taxon>Heunggongvirae</taxon>
        <taxon>Uroviricota</taxon>
        <taxon>Caudoviricetes</taxon>
        <taxon>Aspduovirus</taxon>
        <taxon>Aspduovirus Asp2</taxon>
    </lineage>
</organism>
<dbReference type="KEGG" id="vg:2846166"/>
<proteinExistence type="predicted"/>
<feature type="compositionally biased region" description="Basic and acidic residues" evidence="1">
    <location>
        <begin position="1"/>
        <end position="16"/>
    </location>
</feature>
<reference evidence="2 3" key="1">
    <citation type="journal article" date="2004" name="Virus Genes">
        <title>The genome of phiAsp2, an actinoplanes infecting phage.</title>
        <authorList>
            <person name="Jarling M."/>
            <person name="Bartkowiak K."/>
            <person name="Pape H."/>
            <person name="Meinhardt F."/>
        </authorList>
    </citation>
    <scope>NUCLEOTIDE SEQUENCE</scope>
</reference>
<gene>
    <name evidence="2" type="primary">pas76</name>
</gene>
<evidence type="ECO:0000313" key="2">
    <source>
        <dbReference type="EMBL" id="AAT36824.1"/>
    </source>
</evidence>
<accession>Q6J7V5</accession>
<protein>
    <submittedName>
        <fullName evidence="2">Pas76</fullName>
    </submittedName>
</protein>